<evidence type="ECO:0000256" key="3">
    <source>
        <dbReference type="ARBA" id="ARBA00022478"/>
    </source>
</evidence>
<comment type="function">
    <text evidence="8">DNA-dependent RNA polymerase catalyzes the transcription of DNA into RNA using the four ribonucleoside triphosphates as substrates.</text>
</comment>
<dbReference type="SMART" id="SM01311">
    <property type="entry name" value="RPOL_N"/>
    <property type="match status" value="1"/>
</dbReference>
<keyword evidence="5 8" id="KW-0548">Nucleotidyltransferase</keyword>
<dbReference type="Gene3D" id="1.25.40.10">
    <property type="entry name" value="Tetratricopeptide repeat domain"/>
    <property type="match status" value="1"/>
</dbReference>
<dbReference type="InterPro" id="IPR002092">
    <property type="entry name" value="DNA-dir_Rpol_phage-type"/>
</dbReference>
<name>A0ABM3FPN7_NEOLC</name>
<dbReference type="InterPro" id="IPR043502">
    <property type="entry name" value="DNA/RNA_pol_sf"/>
</dbReference>
<dbReference type="RefSeq" id="XP_046589978.1">
    <property type="nucleotide sequence ID" value="XM_046734022.1"/>
</dbReference>
<organism evidence="11 12">
    <name type="scientific">Neodiprion lecontei</name>
    <name type="common">Redheaded pine sawfly</name>
    <dbReference type="NCBI Taxonomy" id="441921"/>
    <lineage>
        <taxon>Eukaryota</taxon>
        <taxon>Metazoa</taxon>
        <taxon>Ecdysozoa</taxon>
        <taxon>Arthropoda</taxon>
        <taxon>Hexapoda</taxon>
        <taxon>Insecta</taxon>
        <taxon>Pterygota</taxon>
        <taxon>Neoptera</taxon>
        <taxon>Endopterygota</taxon>
        <taxon>Hymenoptera</taxon>
        <taxon>Tenthredinoidea</taxon>
        <taxon>Diprionidae</taxon>
        <taxon>Diprioninae</taxon>
        <taxon>Neodiprion</taxon>
    </lineage>
</organism>
<dbReference type="EC" id="2.7.7.6" evidence="2 8"/>
<keyword evidence="3 8" id="KW-0240">DNA-directed RNA polymerase</keyword>
<feature type="compositionally biased region" description="Polar residues" evidence="9">
    <location>
        <begin position="194"/>
        <end position="205"/>
    </location>
</feature>
<evidence type="ECO:0000256" key="6">
    <source>
        <dbReference type="ARBA" id="ARBA00023163"/>
    </source>
</evidence>
<dbReference type="GeneID" id="107225141"/>
<feature type="compositionally biased region" description="Basic and acidic residues" evidence="9">
    <location>
        <begin position="217"/>
        <end position="228"/>
    </location>
</feature>
<dbReference type="GO" id="GO:0000428">
    <property type="term" value="C:DNA-directed RNA polymerase complex"/>
    <property type="evidence" value="ECO:0007669"/>
    <property type="project" value="UniProtKB-KW"/>
</dbReference>
<sequence>MLRLLRCYAIPVQNLSLTTVQINLQQNNHVCSFCNFHHLKPITYFRNGSLHRRTTSTNTATADKTTPKKIKHKKKKYAELLEVSGQKTTNTKATVQKLNAVSVSKLANEPEIRLDQVHKINSLNKLPSSKTVDAECKQDMEQKESEDSGYQSNLHNDDIEEDHMVYGSSDQTMLIKNALVLTTLEDYSQDAVDGSTSDSQPSNATKSKKKKEKKSKAHTDGHNKDENMKMKIKELEELGKKTSFERNLHAYLNVCVNCGLTSEASRTLLWYRKRGKYLKYVLRGLNIVHYNTVLHGFASVGNLEKLKVFLRIIAQDSLKTNSQTYAAVFECVGRIADHQNHQGYLESISSDMAARHISFNDVLDKSVFINDQREMVLRGIRILNPDFEPIYTKSNTSYANHLLDEISKTDSQQTTPAKGLFSVPELSEMARRQMELESLGHVTLKSIATNAEPSPTVLLCRKKVMESEKMWRRIIAESFQRDLDILKKQCTTGESLQRPINIYPYLKVLDEHHYIDVIAKEIKRLATGSEMFSPSLNTLTRNLGHNIFRKYEIEMKSRYGVSKKIFRIYGKYCDRYLNGYNGMNTRSIWQNLLHEEIHSGPTTDIQITEWPSTVFGSLGRFLYDIILRDIKIDVNCIKNKSKTERYLPAFYTVFRNTRYVITQEIKPHPVLSRIYKQAQLDTLDFDTTDVPSVIPPVPWHTVHHGGYLVAGQKIIRLPYQAVQQWRILQSIPQQQIYPVLDCLNQLGSIPWRINQPVLDIAVKVFQNGGSKKLDIPEPQSPVVPTVTVDANASKEERVKASKARLKERQKRSDMYSLWCDTLYKLSLANHFRGQVFWLPHSLDFRGRVYPVPPHLNHLGSDLARSLMVFALGKPLGPDGLDWLKIHIINITGLKKRESNDERLKYANELLPKILDSAENPFTGEKWWQESEEPWQTLAACFEIANAVKSPKPSEYISHFPVHQDGSCNGLQHYAALGRDEQGAESVNLVPRPKPQDVYSSVAALVEKERQKDAENGVKIAQVLDGLIKRKVIKQTVMTTVYGVTRFGARLQIARQLKEIEFSEEYLWRGSSYLVIKTFNSLREMFTSTKLIQDWLTDCARYIALVCAENVEWVTPLGLPVVQPYSKGYTNYQAQRPDAHLIMDMFTKPNVMKQKNAFPPNFIHSLDSCHMMLTSVHCEHAGITFVSVHDCFWTHACTVPVMNKICREQFVALHSEPILHNLSNFLVERFGYKESELRDDESVPASEKLKLNNVLKQVPVQGTFDLKSVLASVYFFS</sequence>
<proteinExistence type="inferred from homology"/>
<dbReference type="Gene3D" id="1.10.287.280">
    <property type="match status" value="1"/>
</dbReference>
<keyword evidence="11" id="KW-1185">Reference proteome</keyword>
<dbReference type="InterPro" id="IPR046950">
    <property type="entry name" value="DNA-dir_Rpol_C_phage-type"/>
</dbReference>
<dbReference type="Gene3D" id="1.10.1320.10">
    <property type="entry name" value="DNA-directed RNA polymerase, N-terminal domain"/>
    <property type="match status" value="1"/>
</dbReference>
<keyword evidence="6 8" id="KW-0804">Transcription</keyword>
<dbReference type="PROSITE" id="PS00489">
    <property type="entry name" value="RNA_POL_PHAGE_2"/>
    <property type="match status" value="1"/>
</dbReference>
<dbReference type="PROSITE" id="PS00900">
    <property type="entry name" value="RNA_POL_PHAGE_1"/>
    <property type="match status" value="1"/>
</dbReference>
<keyword evidence="4 8" id="KW-0808">Transferase</keyword>
<feature type="region of interest" description="Disordered" evidence="9">
    <location>
        <begin position="130"/>
        <end position="155"/>
    </location>
</feature>
<evidence type="ECO:0000313" key="11">
    <source>
        <dbReference type="Proteomes" id="UP000829291"/>
    </source>
</evidence>
<dbReference type="PANTHER" id="PTHR10102:SF0">
    <property type="entry name" value="DNA-DIRECTED RNA POLYMERASE, MITOCHONDRIAL"/>
    <property type="match status" value="1"/>
</dbReference>
<dbReference type="SUPFAM" id="SSF56672">
    <property type="entry name" value="DNA/RNA polymerases"/>
    <property type="match status" value="1"/>
</dbReference>
<evidence type="ECO:0000256" key="4">
    <source>
        <dbReference type="ARBA" id="ARBA00022679"/>
    </source>
</evidence>
<evidence type="ECO:0000256" key="8">
    <source>
        <dbReference type="RuleBase" id="RU003805"/>
    </source>
</evidence>
<evidence type="ECO:0000313" key="12">
    <source>
        <dbReference type="RefSeq" id="XP_046589977.1"/>
    </source>
</evidence>
<dbReference type="InterPro" id="IPR037159">
    <property type="entry name" value="RNA_POL_N_sf"/>
</dbReference>
<evidence type="ECO:0000256" key="7">
    <source>
        <dbReference type="ARBA" id="ARBA00048552"/>
    </source>
</evidence>
<evidence type="ECO:0000256" key="5">
    <source>
        <dbReference type="ARBA" id="ARBA00022695"/>
    </source>
</evidence>
<evidence type="ECO:0000256" key="2">
    <source>
        <dbReference type="ARBA" id="ARBA00012418"/>
    </source>
</evidence>
<dbReference type="InterPro" id="IPR029262">
    <property type="entry name" value="RPOL_N"/>
</dbReference>
<comment type="similarity">
    <text evidence="1 8">Belongs to the phage and mitochondrial RNA polymerase family.</text>
</comment>
<gene>
    <name evidence="12 13" type="primary">LOC107225141</name>
</gene>
<dbReference type="InterPro" id="IPR011990">
    <property type="entry name" value="TPR-like_helical_dom_sf"/>
</dbReference>
<feature type="domain" description="DNA-directed RNA polymerase N-terminal" evidence="10">
    <location>
        <begin position="431"/>
        <end position="748"/>
    </location>
</feature>
<feature type="compositionally biased region" description="Basic and acidic residues" evidence="9">
    <location>
        <begin position="132"/>
        <end position="146"/>
    </location>
</feature>
<accession>A0ABM3FPN7</accession>
<dbReference type="RefSeq" id="XP_046589977.1">
    <property type="nucleotide sequence ID" value="XM_046734021.1"/>
</dbReference>
<reference evidence="12 13" key="1">
    <citation type="submission" date="2025-05" db="UniProtKB">
        <authorList>
            <consortium name="RefSeq"/>
        </authorList>
    </citation>
    <scope>IDENTIFICATION</scope>
    <source>
        <tissue evidence="12 13">Thorax and Abdomen</tissue>
    </source>
</reference>
<evidence type="ECO:0000259" key="10">
    <source>
        <dbReference type="SMART" id="SM01311"/>
    </source>
</evidence>
<dbReference type="Proteomes" id="UP000829291">
    <property type="component" value="Chromosome 3"/>
</dbReference>
<dbReference type="PANTHER" id="PTHR10102">
    <property type="entry name" value="DNA-DIRECTED RNA POLYMERASE, MITOCHONDRIAL"/>
    <property type="match status" value="1"/>
</dbReference>
<feature type="compositionally biased region" description="Basic residues" evidence="9">
    <location>
        <begin position="206"/>
        <end position="216"/>
    </location>
</feature>
<evidence type="ECO:0000256" key="9">
    <source>
        <dbReference type="SAM" id="MobiDB-lite"/>
    </source>
</evidence>
<protein>
    <recommendedName>
        <fullName evidence="2 8">DNA-directed RNA polymerase</fullName>
        <ecNumber evidence="2 8">2.7.7.6</ecNumber>
    </recommendedName>
</protein>
<feature type="region of interest" description="Disordered" evidence="9">
    <location>
        <begin position="190"/>
        <end position="228"/>
    </location>
</feature>
<evidence type="ECO:0000256" key="1">
    <source>
        <dbReference type="ARBA" id="ARBA00009493"/>
    </source>
</evidence>
<comment type="catalytic activity">
    <reaction evidence="7 8">
        <text>RNA(n) + a ribonucleoside 5'-triphosphate = RNA(n+1) + diphosphate</text>
        <dbReference type="Rhea" id="RHEA:21248"/>
        <dbReference type="Rhea" id="RHEA-COMP:14527"/>
        <dbReference type="Rhea" id="RHEA-COMP:17342"/>
        <dbReference type="ChEBI" id="CHEBI:33019"/>
        <dbReference type="ChEBI" id="CHEBI:61557"/>
        <dbReference type="ChEBI" id="CHEBI:140395"/>
        <dbReference type="EC" id="2.7.7.6"/>
    </reaction>
</comment>
<evidence type="ECO:0000313" key="13">
    <source>
        <dbReference type="RefSeq" id="XP_046589978.1"/>
    </source>
</evidence>
<dbReference type="Pfam" id="PF00940">
    <property type="entry name" value="RNA_pol"/>
    <property type="match status" value="1"/>
</dbReference>
<dbReference type="Pfam" id="PF14700">
    <property type="entry name" value="RPOL_N"/>
    <property type="match status" value="1"/>
</dbReference>
<dbReference type="Gene3D" id="1.10.150.20">
    <property type="entry name" value="5' to 3' exonuclease, C-terminal subdomain"/>
    <property type="match status" value="1"/>
</dbReference>